<dbReference type="GO" id="GO:0005524">
    <property type="term" value="F:ATP binding"/>
    <property type="evidence" value="ECO:0007669"/>
    <property type="project" value="UniProtKB-UniRule"/>
</dbReference>
<name>A0A3E4LRP1_9FIRM</name>
<feature type="domain" description="Protein kinase" evidence="12">
    <location>
        <begin position="12"/>
        <end position="272"/>
    </location>
</feature>
<dbReference type="PROSITE" id="PS00107">
    <property type="entry name" value="PROTEIN_KINASE_ATP"/>
    <property type="match status" value="1"/>
</dbReference>
<feature type="region of interest" description="Disordered" evidence="10">
    <location>
        <begin position="291"/>
        <end position="361"/>
    </location>
</feature>
<keyword evidence="11" id="KW-0812">Transmembrane</keyword>
<sequence>MIKEGVFLGKRYEILGRIGSGGMADVYKGKDHKLNRFVAIKVLKSDYRSDETFIKKFLSEAQAAAGLMHPNVVNVYDVGQDRGLYYMVMELVEGITLKDYIEKKGKLSAKETISIAIQMVTGIQAAHNCHIIHRDIKPQNIIISKEGKVKVTDFGIARATTSTQTISTSVMGSVHYTSPEQARGGIVDEKSDLYSAGITMYEMITGHVPFDGDSTVTVALKHLQEEIKSPAEEVPDIPYSLECIIMKCTQKNPAMRYQSCDELLQDLKHSLVDPEGDFVVLGGRRRSDRTVVMSPEEVERLQRERGYDEDDEYDEDYDDEDDEYDDDYDDEDDEYDDDYDDEDDEDERDRRSSGRGKKKDVNPDTKKIMRILMIVAGVVIALLILFLVGNAVGIFKGSGNATVTQSEKVKVPDVRGMTVAEATKELKKYDLGIDVVDKKPSNEYKKNQIMSQSPGKGEKVKRHSTVEVVLSTGEEAKSTKVPFVIGQDESDAEAAIKAANLVVVKGDPQYSDSVEEGKVISVKPGEGTEVDEGSEVTIVVSLGSQPATVPSIEGKSQSEAESALAAAGLQGSASEEYSDSVAAGIVISQGTASGKQVSKGATVSYVVSKGPKLKVTTVPNILSSNKTTAEKLLQQAGLTAEYLGEDYSDDYPKGQVFYQSVSAGTQVEEGTSIQYMVSKGPQPSDPSGEDGTE</sequence>
<dbReference type="Pfam" id="PF00069">
    <property type="entry name" value="Pkinase"/>
    <property type="match status" value="1"/>
</dbReference>
<reference evidence="14 15" key="1">
    <citation type="submission" date="2018-08" db="EMBL/GenBank/DDBJ databases">
        <title>A genome reference for cultivated species of the human gut microbiota.</title>
        <authorList>
            <person name="Zou Y."/>
            <person name="Xue W."/>
            <person name="Luo G."/>
        </authorList>
    </citation>
    <scope>NUCLEOTIDE SEQUENCE [LARGE SCALE GENOMIC DNA]</scope>
    <source>
        <strain evidence="14 15">TF11-7</strain>
    </source>
</reference>
<dbReference type="InterPro" id="IPR011009">
    <property type="entry name" value="Kinase-like_dom_sf"/>
</dbReference>
<evidence type="ECO:0000256" key="1">
    <source>
        <dbReference type="ARBA" id="ARBA00012513"/>
    </source>
</evidence>
<comment type="catalytic activity">
    <reaction evidence="7">
        <text>L-threonyl-[protein] + ATP = O-phospho-L-threonyl-[protein] + ADP + H(+)</text>
        <dbReference type="Rhea" id="RHEA:46608"/>
        <dbReference type="Rhea" id="RHEA-COMP:11060"/>
        <dbReference type="Rhea" id="RHEA-COMP:11605"/>
        <dbReference type="ChEBI" id="CHEBI:15378"/>
        <dbReference type="ChEBI" id="CHEBI:30013"/>
        <dbReference type="ChEBI" id="CHEBI:30616"/>
        <dbReference type="ChEBI" id="CHEBI:61977"/>
        <dbReference type="ChEBI" id="CHEBI:456216"/>
        <dbReference type="EC" id="2.7.11.1"/>
    </reaction>
</comment>
<feature type="transmembrane region" description="Helical" evidence="11">
    <location>
        <begin position="371"/>
        <end position="395"/>
    </location>
</feature>
<evidence type="ECO:0000256" key="2">
    <source>
        <dbReference type="ARBA" id="ARBA00022527"/>
    </source>
</evidence>
<dbReference type="CDD" id="cd06577">
    <property type="entry name" value="PASTA_pknB"/>
    <property type="match status" value="4"/>
</dbReference>
<evidence type="ECO:0000313" key="15">
    <source>
        <dbReference type="Proteomes" id="UP000260793"/>
    </source>
</evidence>
<evidence type="ECO:0000256" key="6">
    <source>
        <dbReference type="ARBA" id="ARBA00022840"/>
    </source>
</evidence>
<comment type="caution">
    <text evidence="14">The sequence shown here is derived from an EMBL/GenBank/DDBJ whole genome shotgun (WGS) entry which is preliminary data.</text>
</comment>
<dbReference type="InterPro" id="IPR005543">
    <property type="entry name" value="PASTA_dom"/>
</dbReference>
<dbReference type="Gene3D" id="3.30.10.20">
    <property type="match status" value="4"/>
</dbReference>
<accession>A0A3E4LRP1</accession>
<feature type="domain" description="PASTA" evidence="13">
    <location>
        <begin position="405"/>
        <end position="472"/>
    </location>
</feature>
<keyword evidence="4 9" id="KW-0547">Nucleotide-binding</keyword>
<dbReference type="AlphaFoldDB" id="A0A3E4LRP1"/>
<dbReference type="CDD" id="cd14014">
    <property type="entry name" value="STKc_PknB_like"/>
    <property type="match status" value="1"/>
</dbReference>
<feature type="binding site" evidence="9">
    <location>
        <position position="41"/>
    </location>
    <ligand>
        <name>ATP</name>
        <dbReference type="ChEBI" id="CHEBI:30616"/>
    </ligand>
</feature>
<dbReference type="PROSITE" id="PS51178">
    <property type="entry name" value="PASTA"/>
    <property type="match status" value="4"/>
</dbReference>
<keyword evidence="3" id="KW-0808">Transferase</keyword>
<evidence type="ECO:0000256" key="8">
    <source>
        <dbReference type="ARBA" id="ARBA00048679"/>
    </source>
</evidence>
<evidence type="ECO:0000256" key="9">
    <source>
        <dbReference type="PROSITE-ProRule" id="PRU10141"/>
    </source>
</evidence>
<comment type="catalytic activity">
    <reaction evidence="8">
        <text>L-seryl-[protein] + ATP = O-phospho-L-seryl-[protein] + ADP + H(+)</text>
        <dbReference type="Rhea" id="RHEA:17989"/>
        <dbReference type="Rhea" id="RHEA-COMP:9863"/>
        <dbReference type="Rhea" id="RHEA-COMP:11604"/>
        <dbReference type="ChEBI" id="CHEBI:15378"/>
        <dbReference type="ChEBI" id="CHEBI:29999"/>
        <dbReference type="ChEBI" id="CHEBI:30616"/>
        <dbReference type="ChEBI" id="CHEBI:83421"/>
        <dbReference type="ChEBI" id="CHEBI:456216"/>
        <dbReference type="EC" id="2.7.11.1"/>
    </reaction>
</comment>
<dbReference type="EMBL" id="QSQN01000016">
    <property type="protein sequence ID" value="RGK40089.1"/>
    <property type="molecule type" value="Genomic_DNA"/>
</dbReference>
<keyword evidence="11" id="KW-0472">Membrane</keyword>
<dbReference type="InterPro" id="IPR017441">
    <property type="entry name" value="Protein_kinase_ATP_BS"/>
</dbReference>
<dbReference type="EC" id="2.7.11.1" evidence="1"/>
<feature type="domain" description="PASTA" evidence="13">
    <location>
        <begin position="475"/>
        <end position="542"/>
    </location>
</feature>
<dbReference type="GO" id="GO:0004674">
    <property type="term" value="F:protein serine/threonine kinase activity"/>
    <property type="evidence" value="ECO:0007669"/>
    <property type="project" value="UniProtKB-KW"/>
</dbReference>
<evidence type="ECO:0000256" key="10">
    <source>
        <dbReference type="SAM" id="MobiDB-lite"/>
    </source>
</evidence>
<dbReference type="InterPro" id="IPR000719">
    <property type="entry name" value="Prot_kinase_dom"/>
</dbReference>
<dbReference type="InterPro" id="IPR008271">
    <property type="entry name" value="Ser/Thr_kinase_AS"/>
</dbReference>
<dbReference type="PANTHER" id="PTHR43289">
    <property type="entry name" value="MITOGEN-ACTIVATED PROTEIN KINASE KINASE KINASE 20-RELATED"/>
    <property type="match status" value="1"/>
</dbReference>
<evidence type="ECO:0000256" key="3">
    <source>
        <dbReference type="ARBA" id="ARBA00022679"/>
    </source>
</evidence>
<dbReference type="SUPFAM" id="SSF56112">
    <property type="entry name" value="Protein kinase-like (PK-like)"/>
    <property type="match status" value="1"/>
</dbReference>
<evidence type="ECO:0000256" key="7">
    <source>
        <dbReference type="ARBA" id="ARBA00047899"/>
    </source>
</evidence>
<evidence type="ECO:0000256" key="11">
    <source>
        <dbReference type="SAM" id="Phobius"/>
    </source>
</evidence>
<evidence type="ECO:0000256" key="5">
    <source>
        <dbReference type="ARBA" id="ARBA00022777"/>
    </source>
</evidence>
<dbReference type="Proteomes" id="UP000260793">
    <property type="component" value="Unassembled WGS sequence"/>
</dbReference>
<feature type="compositionally biased region" description="Acidic residues" evidence="10">
    <location>
        <begin position="307"/>
        <end position="347"/>
    </location>
</feature>
<dbReference type="SMART" id="SM00220">
    <property type="entry name" value="S_TKc"/>
    <property type="match status" value="1"/>
</dbReference>
<dbReference type="Pfam" id="PF03793">
    <property type="entry name" value="PASTA"/>
    <property type="match status" value="4"/>
</dbReference>
<dbReference type="PANTHER" id="PTHR43289:SF34">
    <property type="entry name" value="SERINE_THREONINE-PROTEIN KINASE YBDM-RELATED"/>
    <property type="match status" value="1"/>
</dbReference>
<dbReference type="RefSeq" id="WP_117688123.1">
    <property type="nucleotide sequence ID" value="NZ_DXNI01000047.1"/>
</dbReference>
<evidence type="ECO:0000256" key="4">
    <source>
        <dbReference type="ARBA" id="ARBA00022741"/>
    </source>
</evidence>
<dbReference type="SUPFAM" id="SSF54184">
    <property type="entry name" value="Penicillin-binding protein 2x (pbp-2x), c-terminal domain"/>
    <property type="match status" value="1"/>
</dbReference>
<dbReference type="FunFam" id="1.10.510.10:FF:000021">
    <property type="entry name" value="Serine/threonine protein kinase"/>
    <property type="match status" value="1"/>
</dbReference>
<keyword evidence="2" id="KW-0723">Serine/threonine-protein kinase</keyword>
<dbReference type="PROSITE" id="PS50011">
    <property type="entry name" value="PROTEIN_KINASE_DOM"/>
    <property type="match status" value="1"/>
</dbReference>
<keyword evidence="6 9" id="KW-0067">ATP-binding</keyword>
<feature type="compositionally biased region" description="Basic and acidic residues" evidence="10">
    <location>
        <begin position="297"/>
        <end position="306"/>
    </location>
</feature>
<gene>
    <name evidence="14" type="primary">pknB</name>
    <name evidence="14" type="ORF">DXD17_07235</name>
</gene>
<dbReference type="Gene3D" id="1.10.510.10">
    <property type="entry name" value="Transferase(Phosphotransferase) domain 1"/>
    <property type="match status" value="1"/>
</dbReference>
<dbReference type="FunFam" id="3.30.200.20:FF:000035">
    <property type="entry name" value="Serine/threonine protein kinase Stk1"/>
    <property type="match status" value="1"/>
</dbReference>
<organism evidence="14 15">
    <name type="scientific">[Ruminococcus] lactaris</name>
    <dbReference type="NCBI Taxonomy" id="46228"/>
    <lineage>
        <taxon>Bacteria</taxon>
        <taxon>Bacillati</taxon>
        <taxon>Bacillota</taxon>
        <taxon>Clostridia</taxon>
        <taxon>Lachnospirales</taxon>
        <taxon>Lachnospiraceae</taxon>
        <taxon>Mediterraneibacter</taxon>
    </lineage>
</organism>
<keyword evidence="11" id="KW-1133">Transmembrane helix</keyword>
<evidence type="ECO:0000259" key="13">
    <source>
        <dbReference type="PROSITE" id="PS51178"/>
    </source>
</evidence>
<dbReference type="Gene3D" id="3.30.200.20">
    <property type="entry name" value="Phosphorylase Kinase, domain 1"/>
    <property type="match status" value="1"/>
</dbReference>
<keyword evidence="5 14" id="KW-0418">Kinase</keyword>
<dbReference type="SMART" id="SM00740">
    <property type="entry name" value="PASTA"/>
    <property type="match status" value="4"/>
</dbReference>
<feature type="domain" description="PASTA" evidence="13">
    <location>
        <begin position="543"/>
        <end position="609"/>
    </location>
</feature>
<dbReference type="PROSITE" id="PS00108">
    <property type="entry name" value="PROTEIN_KINASE_ST"/>
    <property type="match status" value="1"/>
</dbReference>
<dbReference type="NCBIfam" id="NF033483">
    <property type="entry name" value="PknB_PASTA_kin"/>
    <property type="match status" value="1"/>
</dbReference>
<feature type="domain" description="PASTA" evidence="13">
    <location>
        <begin position="612"/>
        <end position="679"/>
    </location>
</feature>
<evidence type="ECO:0000259" key="12">
    <source>
        <dbReference type="PROSITE" id="PS50011"/>
    </source>
</evidence>
<protein>
    <recommendedName>
        <fullName evidence="1">non-specific serine/threonine protein kinase</fullName>
        <ecNumber evidence="1">2.7.11.1</ecNumber>
    </recommendedName>
</protein>
<evidence type="ECO:0000313" key="14">
    <source>
        <dbReference type="EMBL" id="RGK40089.1"/>
    </source>
</evidence>
<proteinExistence type="predicted"/>